<name>M3GV43_9LEPT</name>
<dbReference type="InterPro" id="IPR050486">
    <property type="entry name" value="Mannose-1P_guanyltransferase"/>
</dbReference>
<dbReference type="Gene3D" id="3.90.550.10">
    <property type="entry name" value="Spore Coat Polysaccharide Biosynthesis Protein SpsA, Chain A"/>
    <property type="match status" value="1"/>
</dbReference>
<dbReference type="AlphaFoldDB" id="M3GV43"/>
<evidence type="ECO:0000259" key="2">
    <source>
        <dbReference type="PROSITE" id="PS51371"/>
    </source>
</evidence>
<dbReference type="Proteomes" id="UP000011770">
    <property type="component" value="Unassembled WGS sequence"/>
</dbReference>
<dbReference type="PROSITE" id="PS51371">
    <property type="entry name" value="CBS"/>
    <property type="match status" value="1"/>
</dbReference>
<dbReference type="InterPro" id="IPR005835">
    <property type="entry name" value="NTP_transferase_dom"/>
</dbReference>
<sequence length="330" mass="37126">MIRNLDESALQIALIVSEENHLIGTITDGDIRRGLLRGLDLGSPIDSIVFRESLVVTPQMSREMVVQLMQANKIHQLPIVDKQRKVVGLYLWDEILTPSQRSNTFIIMAGGKGTRLLPHTENCPKPLLPVAGKPILEHIITRAKSEGFVKFLIAIHYLGHMIQDYFGDGNRFGVNIEYIKEEEALGTAGALSLITKLPSEPFLITNGDVITDIRYGELLDFHIRHDASATMAVRLHEWQHPFGVVRIKGVDIVDFEEKPVYRSHVNAGIYALNPETLSFLKVGIHCDMPVLFSRLNAEGNRTIVYPMHEPWIDVGRPDDLKKVNSIEVEM</sequence>
<accession>M3GV43</accession>
<dbReference type="Gene3D" id="3.10.580.10">
    <property type="entry name" value="CBS-domain"/>
    <property type="match status" value="1"/>
</dbReference>
<dbReference type="InterPro" id="IPR046342">
    <property type="entry name" value="CBS_dom_sf"/>
</dbReference>
<evidence type="ECO:0000313" key="3">
    <source>
        <dbReference type="EMBL" id="EMF80410.1"/>
    </source>
</evidence>
<dbReference type="CDD" id="cd04607">
    <property type="entry name" value="CBS_pair_NTP_transferase_assoc"/>
    <property type="match status" value="1"/>
</dbReference>
<dbReference type="CDD" id="cd06426">
    <property type="entry name" value="NTP_transferase_like_2"/>
    <property type="match status" value="1"/>
</dbReference>
<proteinExistence type="predicted"/>
<dbReference type="Pfam" id="PF00571">
    <property type="entry name" value="CBS"/>
    <property type="match status" value="1"/>
</dbReference>
<dbReference type="Pfam" id="PF00483">
    <property type="entry name" value="NTP_transferase"/>
    <property type="match status" value="1"/>
</dbReference>
<protein>
    <submittedName>
        <fullName evidence="3">CBS domain protein</fullName>
    </submittedName>
</protein>
<comment type="caution">
    <text evidence="3">The sequence shown here is derived from an EMBL/GenBank/DDBJ whole genome shotgun (WGS) entry which is preliminary data.</text>
</comment>
<dbReference type="EMBL" id="AHOR02000057">
    <property type="protein sequence ID" value="EMF80410.1"/>
    <property type="molecule type" value="Genomic_DNA"/>
</dbReference>
<evidence type="ECO:0000256" key="1">
    <source>
        <dbReference type="PROSITE-ProRule" id="PRU00703"/>
    </source>
</evidence>
<dbReference type="InterPro" id="IPR029044">
    <property type="entry name" value="Nucleotide-diphossugar_trans"/>
</dbReference>
<evidence type="ECO:0000313" key="4">
    <source>
        <dbReference type="Proteomes" id="UP000011770"/>
    </source>
</evidence>
<feature type="domain" description="CBS" evidence="2">
    <location>
        <begin position="49"/>
        <end position="105"/>
    </location>
</feature>
<dbReference type="SUPFAM" id="SSF53448">
    <property type="entry name" value="Nucleotide-diphospho-sugar transferases"/>
    <property type="match status" value="1"/>
</dbReference>
<reference evidence="3 4" key="1">
    <citation type="submission" date="2013-01" db="EMBL/GenBank/DDBJ databases">
        <authorList>
            <person name="Harkins D.M."/>
            <person name="Durkin A.S."/>
            <person name="Brinkac L.M."/>
            <person name="Haft D.H."/>
            <person name="Selengut J.D."/>
            <person name="Sanka R."/>
            <person name="DePew J."/>
            <person name="Purushe J."/>
            <person name="Tulsiani S.M."/>
            <person name="Graham G.C."/>
            <person name="Burns M.-A."/>
            <person name="Dohnt M.F."/>
            <person name="Smythe L.D."/>
            <person name="McKay D.B."/>
            <person name="Craig S.B."/>
            <person name="Vinetz J.M."/>
            <person name="Sutton G.G."/>
            <person name="Nierman W.C."/>
            <person name="Fouts D.E."/>
        </authorList>
    </citation>
    <scope>NUCLEOTIDE SEQUENCE [LARGE SCALE GENOMIC DNA]</scope>
    <source>
        <strain evidence="3 4">LT2116</strain>
    </source>
</reference>
<gene>
    <name evidence="3" type="ORF">LEP1GSC188_4659</name>
</gene>
<dbReference type="PANTHER" id="PTHR22572">
    <property type="entry name" value="SUGAR-1-PHOSPHATE GUANYL TRANSFERASE"/>
    <property type="match status" value="1"/>
</dbReference>
<organism evidence="3 4">
    <name type="scientific">Leptospira weilii serovar Topaz str. LT2116</name>
    <dbReference type="NCBI Taxonomy" id="1088540"/>
    <lineage>
        <taxon>Bacteria</taxon>
        <taxon>Pseudomonadati</taxon>
        <taxon>Spirochaetota</taxon>
        <taxon>Spirochaetia</taxon>
        <taxon>Leptospirales</taxon>
        <taxon>Leptospiraceae</taxon>
        <taxon>Leptospira</taxon>
    </lineage>
</organism>
<dbReference type="InterPro" id="IPR000644">
    <property type="entry name" value="CBS_dom"/>
</dbReference>
<dbReference type="SUPFAM" id="SSF54631">
    <property type="entry name" value="CBS-domain pair"/>
    <property type="match status" value="1"/>
</dbReference>
<keyword evidence="1" id="KW-0129">CBS domain</keyword>